<evidence type="ECO:0000313" key="11">
    <source>
        <dbReference type="EMBL" id="ESR38663.1"/>
    </source>
</evidence>
<feature type="domain" description="Histidine kinase" evidence="9">
    <location>
        <begin position="129"/>
        <end position="329"/>
    </location>
</feature>
<evidence type="ECO:0000256" key="7">
    <source>
        <dbReference type="PROSITE-ProRule" id="PRU00169"/>
    </source>
</evidence>
<dbReference type="InterPro" id="IPR036097">
    <property type="entry name" value="HisK_dim/P_sf"/>
</dbReference>
<keyword evidence="8" id="KW-1133">Transmembrane helix</keyword>
<dbReference type="SMART" id="SM00388">
    <property type="entry name" value="HisKA"/>
    <property type="match status" value="1"/>
</dbReference>
<comment type="catalytic activity">
    <reaction evidence="1">
        <text>ATP + protein L-histidine = ADP + protein N-phospho-L-histidine.</text>
        <dbReference type="EC" id="2.7.13.3"/>
    </reaction>
</comment>
<keyword evidence="6" id="KW-0902">Two-component regulatory system</keyword>
<dbReference type="Pfam" id="PF00512">
    <property type="entry name" value="HisKA"/>
    <property type="match status" value="1"/>
</dbReference>
<dbReference type="Pfam" id="PF02518">
    <property type="entry name" value="HATPase_c"/>
    <property type="match status" value="1"/>
</dbReference>
<evidence type="ECO:0000256" key="4">
    <source>
        <dbReference type="ARBA" id="ARBA00022679"/>
    </source>
</evidence>
<dbReference type="InterPro" id="IPR003661">
    <property type="entry name" value="HisK_dim/P_dom"/>
</dbReference>
<dbReference type="SUPFAM" id="SSF55874">
    <property type="entry name" value="ATPase domain of HSP90 chaperone/DNA topoisomerase II/histidine kinase"/>
    <property type="match status" value="1"/>
</dbReference>
<evidence type="ECO:0000313" key="12">
    <source>
        <dbReference type="Proteomes" id="UP000030687"/>
    </source>
</evidence>
<dbReference type="InterPro" id="IPR036890">
    <property type="entry name" value="HATPase_C_sf"/>
</dbReference>
<dbReference type="eggNOG" id="KOG0519">
    <property type="taxonomic scope" value="Eukaryota"/>
</dbReference>
<dbReference type="SUPFAM" id="SSF47384">
    <property type="entry name" value="Homodimeric domain of signal transducing histidine kinase"/>
    <property type="match status" value="1"/>
</dbReference>
<dbReference type="InParanoid" id="V4RV97"/>
<keyword evidence="5" id="KW-0418">Kinase</keyword>
<dbReference type="PANTHER" id="PTHR43711">
    <property type="entry name" value="TWO-COMPONENT HISTIDINE KINASE"/>
    <property type="match status" value="1"/>
</dbReference>
<dbReference type="InterPro" id="IPR005467">
    <property type="entry name" value="His_kinase_dom"/>
</dbReference>
<accession>V4RV97</accession>
<proteinExistence type="predicted"/>
<dbReference type="Gene3D" id="3.40.50.2300">
    <property type="match status" value="1"/>
</dbReference>
<dbReference type="Gene3D" id="3.30.565.10">
    <property type="entry name" value="Histidine kinase-like ATPase, C-terminal domain"/>
    <property type="match status" value="1"/>
</dbReference>
<dbReference type="KEGG" id="cic:CICLE_v10025113mg"/>
<evidence type="ECO:0000259" key="9">
    <source>
        <dbReference type="PROSITE" id="PS50109"/>
    </source>
</evidence>
<sequence>MKELVEVHSGHLYLTSQEGYLLATKASKLGHKQYYMDTFFLNLKRLPIVGVIIIPREYIMGKADERAYKTLIILISASVCILAIGCICILILTNGVSKEMKLRAELISHLDARRKAEASNNYKSHFLANMSHELRTPMAAIIGLLEILKSDDQLTNEQYSTVCQIKKSSYALLRLLNPILDLSKLENTEFDLQKELEELVDLFSVQCSNHNVETVLDLSEFPTDRKKLGRAFRTKLKQQAKNAMNFREDNKLALCFEVDDTGCGIDQSKWETVFESFEQGDPSTTRKHGGTGLGLSIVRTLVNKMGGEIKVVKKNSPGTLMQLYLLLGASSESKQIYDADFPNTVVVLATVGSMERMIISQWLRKKKVSTLETSEWHELTRILRELLDPISPVSSNGFDAPYSSSEPLKAEMTNIKALIDPVYVVGTAKLPDIFHRKAMFAWVVNHQTMSPIKTELSREGQNIVVSKPLYKGKMIQILETAVRGKNLGMLSRISSTTNEGNGEEITGGNGEEIRGSIASYSASKHQTFRKCSFEFNSRCPGESSSRTEDLIHTMFRERHQIGSSCRDQPCSSTNSSGNQNRTLEGLRILLAGDTPLIQIVACKILEKVGATVNVVPDGLQAVEALNRMLAAESSRRRSLLQGSPSETPDTP</sequence>
<keyword evidence="8" id="KW-0472">Membrane</keyword>
<evidence type="ECO:0000256" key="8">
    <source>
        <dbReference type="SAM" id="Phobius"/>
    </source>
</evidence>
<dbReference type="PANTHER" id="PTHR43711:SF1">
    <property type="entry name" value="HISTIDINE KINASE 1"/>
    <property type="match status" value="1"/>
</dbReference>
<keyword evidence="3" id="KW-0597">Phosphoprotein</keyword>
<evidence type="ECO:0000256" key="1">
    <source>
        <dbReference type="ARBA" id="ARBA00000085"/>
    </source>
</evidence>
<dbReference type="CDD" id="cd00082">
    <property type="entry name" value="HisKA"/>
    <property type="match status" value="1"/>
</dbReference>
<dbReference type="PROSITE" id="PS50109">
    <property type="entry name" value="HIS_KIN"/>
    <property type="match status" value="1"/>
</dbReference>
<evidence type="ECO:0000256" key="6">
    <source>
        <dbReference type="ARBA" id="ARBA00023012"/>
    </source>
</evidence>
<dbReference type="EC" id="2.7.13.3" evidence="2"/>
<keyword evidence="12" id="KW-1185">Reference proteome</keyword>
<evidence type="ECO:0000256" key="3">
    <source>
        <dbReference type="ARBA" id="ARBA00022553"/>
    </source>
</evidence>
<dbReference type="InterPro" id="IPR004358">
    <property type="entry name" value="Sig_transdc_His_kin-like_C"/>
</dbReference>
<dbReference type="STRING" id="85681.V4RV97"/>
<comment type="caution">
    <text evidence="7">Lacks conserved residue(s) required for the propagation of feature annotation.</text>
</comment>
<feature type="domain" description="Response regulatory" evidence="10">
    <location>
        <begin position="587"/>
        <end position="651"/>
    </location>
</feature>
<dbReference type="SMART" id="SM00387">
    <property type="entry name" value="HATPase_c"/>
    <property type="match status" value="1"/>
</dbReference>
<dbReference type="AlphaFoldDB" id="V4RV97"/>
<dbReference type="SUPFAM" id="SSF52172">
    <property type="entry name" value="CheY-like"/>
    <property type="match status" value="1"/>
</dbReference>
<name>V4RV97_CITCL</name>
<dbReference type="InterPro" id="IPR050736">
    <property type="entry name" value="Sensor_HK_Regulatory"/>
</dbReference>
<keyword evidence="8" id="KW-0812">Transmembrane</keyword>
<organism evidence="11 12">
    <name type="scientific">Citrus clementina</name>
    <name type="common">Clementine</name>
    <name type="synonym">Citrus deliciosa x Citrus sinensis</name>
    <dbReference type="NCBI Taxonomy" id="85681"/>
    <lineage>
        <taxon>Eukaryota</taxon>
        <taxon>Viridiplantae</taxon>
        <taxon>Streptophyta</taxon>
        <taxon>Embryophyta</taxon>
        <taxon>Tracheophyta</taxon>
        <taxon>Spermatophyta</taxon>
        <taxon>Magnoliopsida</taxon>
        <taxon>eudicotyledons</taxon>
        <taxon>Gunneridae</taxon>
        <taxon>Pentapetalae</taxon>
        <taxon>rosids</taxon>
        <taxon>malvids</taxon>
        <taxon>Sapindales</taxon>
        <taxon>Rutaceae</taxon>
        <taxon>Aurantioideae</taxon>
        <taxon>Citrus</taxon>
    </lineage>
</organism>
<dbReference type="Gramene" id="ESR38663">
    <property type="protein sequence ID" value="ESR38663"/>
    <property type="gene ID" value="CICLE_v10025113mg"/>
</dbReference>
<dbReference type="PROSITE" id="PS50110">
    <property type="entry name" value="RESPONSE_REGULATORY"/>
    <property type="match status" value="1"/>
</dbReference>
<dbReference type="PRINTS" id="PR00344">
    <property type="entry name" value="BCTRLSENSOR"/>
</dbReference>
<gene>
    <name evidence="11" type="ORF">CICLE_v10025113mg</name>
</gene>
<evidence type="ECO:0000256" key="5">
    <source>
        <dbReference type="ARBA" id="ARBA00022777"/>
    </source>
</evidence>
<evidence type="ECO:0000256" key="2">
    <source>
        <dbReference type="ARBA" id="ARBA00012438"/>
    </source>
</evidence>
<dbReference type="Gene3D" id="1.10.287.130">
    <property type="match status" value="1"/>
</dbReference>
<evidence type="ECO:0000259" key="10">
    <source>
        <dbReference type="PROSITE" id="PS50110"/>
    </source>
</evidence>
<dbReference type="EMBL" id="KI536925">
    <property type="protein sequence ID" value="ESR38663.1"/>
    <property type="molecule type" value="Genomic_DNA"/>
</dbReference>
<feature type="transmembrane region" description="Helical" evidence="8">
    <location>
        <begin position="71"/>
        <end position="92"/>
    </location>
</feature>
<dbReference type="InterPro" id="IPR011006">
    <property type="entry name" value="CheY-like_superfamily"/>
</dbReference>
<reference evidence="11 12" key="1">
    <citation type="submission" date="2013-10" db="EMBL/GenBank/DDBJ databases">
        <authorList>
            <consortium name="International Citrus Genome Consortium"/>
            <person name="Jenkins J."/>
            <person name="Schmutz J."/>
            <person name="Prochnik S."/>
            <person name="Rokhsar D."/>
            <person name="Gmitter F."/>
            <person name="Ollitrault P."/>
            <person name="Machado M."/>
            <person name="Talon M."/>
            <person name="Wincker P."/>
            <person name="Jaillon O."/>
            <person name="Morgante M."/>
        </authorList>
    </citation>
    <scope>NUCLEOTIDE SEQUENCE</scope>
    <source>
        <strain evidence="12">cv. Clemenules</strain>
    </source>
</reference>
<keyword evidence="4" id="KW-0808">Transferase</keyword>
<dbReference type="GO" id="GO:0000155">
    <property type="term" value="F:phosphorelay sensor kinase activity"/>
    <property type="evidence" value="ECO:0007669"/>
    <property type="project" value="InterPro"/>
</dbReference>
<dbReference type="Proteomes" id="UP000030687">
    <property type="component" value="Unassembled WGS sequence"/>
</dbReference>
<dbReference type="InterPro" id="IPR001789">
    <property type="entry name" value="Sig_transdc_resp-reg_receiver"/>
</dbReference>
<protein>
    <recommendedName>
        <fullName evidence="2">histidine kinase</fullName>
        <ecNumber evidence="2">2.7.13.3</ecNumber>
    </recommendedName>
</protein>
<dbReference type="InterPro" id="IPR003594">
    <property type="entry name" value="HATPase_dom"/>
</dbReference>